<protein>
    <submittedName>
        <fullName evidence="1">Uncharacterized protein</fullName>
    </submittedName>
</protein>
<sequence>MISGDHKRDISNNLIVKSDQISASHTITATQLLTDTRLAGVDLAQEILGQFGANIPGQVLLDYQDQILR</sequence>
<name>A0ABZ2PL63_9NOCA</name>
<organism evidence="1 2">
    <name type="scientific">Rhodococcus sovatensis</name>
    <dbReference type="NCBI Taxonomy" id="1805840"/>
    <lineage>
        <taxon>Bacteria</taxon>
        <taxon>Bacillati</taxon>
        <taxon>Actinomycetota</taxon>
        <taxon>Actinomycetes</taxon>
        <taxon>Mycobacteriales</taxon>
        <taxon>Nocardiaceae</taxon>
        <taxon>Rhodococcus</taxon>
    </lineage>
</organism>
<evidence type="ECO:0000313" key="1">
    <source>
        <dbReference type="EMBL" id="WXG69850.1"/>
    </source>
</evidence>
<proteinExistence type="predicted"/>
<keyword evidence="2" id="KW-1185">Reference proteome</keyword>
<dbReference type="Proteomes" id="UP001432000">
    <property type="component" value="Chromosome"/>
</dbReference>
<reference evidence="1 2" key="1">
    <citation type="submission" date="2024-03" db="EMBL/GenBank/DDBJ databases">
        <title>Natural products discovery in diverse microorganisms through a two-stage MS feature dereplication strategy.</title>
        <authorList>
            <person name="Zhang R."/>
        </authorList>
    </citation>
    <scope>NUCLEOTIDE SEQUENCE [LARGE SCALE GENOMIC DNA]</scope>
    <source>
        <strain evidence="1 2">18930</strain>
    </source>
</reference>
<dbReference type="EMBL" id="CP147846">
    <property type="protein sequence ID" value="WXG69850.1"/>
    <property type="molecule type" value="Genomic_DNA"/>
</dbReference>
<gene>
    <name evidence="1" type="ORF">WDS16_04695</name>
</gene>
<dbReference type="RefSeq" id="WP_338890873.1">
    <property type="nucleotide sequence ID" value="NZ_CP147846.1"/>
</dbReference>
<accession>A0ABZ2PL63</accession>
<evidence type="ECO:0000313" key="2">
    <source>
        <dbReference type="Proteomes" id="UP001432000"/>
    </source>
</evidence>